<dbReference type="GO" id="GO:0016853">
    <property type="term" value="F:isomerase activity"/>
    <property type="evidence" value="ECO:0007669"/>
    <property type="project" value="UniProtKB-KW"/>
</dbReference>
<dbReference type="SUPFAM" id="SSF51658">
    <property type="entry name" value="Xylose isomerase-like"/>
    <property type="match status" value="1"/>
</dbReference>
<feature type="domain" description="Xylose isomerase-like TIM barrel" evidence="3">
    <location>
        <begin position="67"/>
        <end position="289"/>
    </location>
</feature>
<keyword evidence="5" id="KW-1185">Reference proteome</keyword>
<dbReference type="PANTHER" id="PTHR43489">
    <property type="entry name" value="ISOMERASE"/>
    <property type="match status" value="1"/>
</dbReference>
<dbReference type="RefSeq" id="WP_089378005.1">
    <property type="nucleotide sequence ID" value="NZ_FZNX01000002.1"/>
</dbReference>
<feature type="active site" description="Proton donor/acceptor" evidence="2">
    <location>
        <position position="285"/>
    </location>
</feature>
<evidence type="ECO:0000256" key="2">
    <source>
        <dbReference type="PIRSR" id="PIRSR006241-50"/>
    </source>
</evidence>
<dbReference type="InterPro" id="IPR026040">
    <property type="entry name" value="HyI-like"/>
</dbReference>
<dbReference type="EMBL" id="FZNX01000002">
    <property type="protein sequence ID" value="SNR55400.1"/>
    <property type="molecule type" value="Genomic_DNA"/>
</dbReference>
<gene>
    <name evidence="4" type="ORF">SAMN04488111_1704</name>
</gene>
<dbReference type="InterPro" id="IPR013022">
    <property type="entry name" value="Xyl_isomerase-like_TIM-brl"/>
</dbReference>
<dbReference type="InterPro" id="IPR050417">
    <property type="entry name" value="Sugar_Epim/Isomerase"/>
</dbReference>
<dbReference type="InterPro" id="IPR036237">
    <property type="entry name" value="Xyl_isomerase-like_sf"/>
</dbReference>
<dbReference type="NCBIfam" id="TIGR01409">
    <property type="entry name" value="TAT_signal_seq"/>
    <property type="match status" value="1"/>
</dbReference>
<feature type="active site" description="Proton donor/acceptor" evidence="2">
    <location>
        <position position="188"/>
    </location>
</feature>
<keyword evidence="1 4" id="KW-0413">Isomerase</keyword>
<protein>
    <submittedName>
        <fullName evidence="4">Hydroxypyruvate isomerase</fullName>
    </submittedName>
</protein>
<evidence type="ECO:0000259" key="3">
    <source>
        <dbReference type="Pfam" id="PF01261"/>
    </source>
</evidence>
<dbReference type="InterPro" id="IPR019546">
    <property type="entry name" value="TAT_signal_bac_arc"/>
</dbReference>
<organism evidence="4 5">
    <name type="scientific">Lutibacter flavus</name>
    <dbReference type="NCBI Taxonomy" id="691689"/>
    <lineage>
        <taxon>Bacteria</taxon>
        <taxon>Pseudomonadati</taxon>
        <taxon>Bacteroidota</taxon>
        <taxon>Flavobacteriia</taxon>
        <taxon>Flavobacteriales</taxon>
        <taxon>Flavobacteriaceae</taxon>
        <taxon>Lutibacter</taxon>
    </lineage>
</organism>
<dbReference type="Gene3D" id="3.20.20.150">
    <property type="entry name" value="Divalent-metal-dependent TIM barrel enzymes"/>
    <property type="match status" value="1"/>
</dbReference>
<reference evidence="5" key="1">
    <citation type="submission" date="2017-06" db="EMBL/GenBank/DDBJ databases">
        <authorList>
            <person name="Varghese N."/>
            <person name="Submissions S."/>
        </authorList>
    </citation>
    <scope>NUCLEOTIDE SEQUENCE [LARGE SCALE GENOMIC DNA]</scope>
    <source>
        <strain evidence="5">DSM 27993</strain>
    </source>
</reference>
<dbReference type="PIRSF" id="PIRSF006241">
    <property type="entry name" value="HyI"/>
    <property type="match status" value="1"/>
</dbReference>
<dbReference type="OrthoDB" id="9786584at2"/>
<dbReference type="Proteomes" id="UP000198412">
    <property type="component" value="Unassembled WGS sequence"/>
</dbReference>
<dbReference type="AlphaFoldDB" id="A0A238X9L1"/>
<sequence>MERRSFIKKTTALASVAGLGSVGLNAMSLISEKKIDSKPAFNLNYAPHIGMFKNHSGENPIDEINFMANQGFTAFEDNEMRNRPVELQKKMGECLLKNNIKMGVFVAHKIYWNKPSFASGDSSHRKEFLTDIINSVEVAKRVNATWMTVVPGHLDLRLDLNYQTANVVESLKYASEILEKNNLVMVLEPLNFYNHPGLFLTESPQAFQICKSVNSPSCKILFDIYHQQIQEGNLLPNIEKTWDEIAYFQIGDNPGRNEPTTGEINYKNIFKFIHSKGYKGILGMEHGNSLQGKEGELAVIDAYIKTDDFLN</sequence>
<proteinExistence type="predicted"/>
<evidence type="ECO:0000256" key="1">
    <source>
        <dbReference type="ARBA" id="ARBA00023235"/>
    </source>
</evidence>
<evidence type="ECO:0000313" key="5">
    <source>
        <dbReference type="Proteomes" id="UP000198412"/>
    </source>
</evidence>
<name>A0A238X9L1_9FLAO</name>
<dbReference type="Pfam" id="PF01261">
    <property type="entry name" value="AP_endonuc_2"/>
    <property type="match status" value="1"/>
</dbReference>
<dbReference type="PANTHER" id="PTHR43489:SF3">
    <property type="entry name" value="XYLOSE ISOMERASE DOMAIN PROTEIN TIM BARREL"/>
    <property type="match status" value="1"/>
</dbReference>
<accession>A0A238X9L1</accession>
<evidence type="ECO:0000313" key="4">
    <source>
        <dbReference type="EMBL" id="SNR55400.1"/>
    </source>
</evidence>
<keyword evidence="4" id="KW-0670">Pyruvate</keyword>